<dbReference type="SUPFAM" id="SSF53613">
    <property type="entry name" value="Ribokinase-like"/>
    <property type="match status" value="1"/>
</dbReference>
<keyword evidence="10" id="KW-0460">Magnesium</keyword>
<evidence type="ECO:0000256" key="8">
    <source>
        <dbReference type="ARBA" id="ARBA00022777"/>
    </source>
</evidence>
<keyword evidence="11" id="KW-0784">Thiamine biosynthesis</keyword>
<dbReference type="PANTHER" id="PTHR20857:SF23">
    <property type="entry name" value="THIAMINE BIOSYNTHETIC BIFUNCTIONAL ENZYME"/>
    <property type="match status" value="1"/>
</dbReference>
<dbReference type="SUPFAM" id="SSF51391">
    <property type="entry name" value="Thiamin phosphate synthase"/>
    <property type="match status" value="1"/>
</dbReference>
<dbReference type="Gene3D" id="3.40.1190.20">
    <property type="match status" value="1"/>
</dbReference>
<dbReference type="InterPro" id="IPR034291">
    <property type="entry name" value="TMP_synthase"/>
</dbReference>
<evidence type="ECO:0000256" key="14">
    <source>
        <dbReference type="ARBA" id="ARBA00047883"/>
    </source>
</evidence>
<dbReference type="PRINTS" id="PR01099">
    <property type="entry name" value="HYETHTZKNASE"/>
</dbReference>
<name>A0ABR4DN71_9PEZI</name>
<evidence type="ECO:0000256" key="10">
    <source>
        <dbReference type="ARBA" id="ARBA00022842"/>
    </source>
</evidence>
<evidence type="ECO:0000256" key="6">
    <source>
        <dbReference type="ARBA" id="ARBA00022723"/>
    </source>
</evidence>
<dbReference type="InterPro" id="IPR036206">
    <property type="entry name" value="ThiamineP_synth_sf"/>
</dbReference>
<evidence type="ECO:0000256" key="5">
    <source>
        <dbReference type="ARBA" id="ARBA00022679"/>
    </source>
</evidence>
<comment type="catalytic activity">
    <reaction evidence="14">
        <text>2-[(2R,5Z)-2-carboxy-4-methylthiazol-5(2H)-ylidene]ethyl phosphate + 4-amino-2-methyl-5-(diphosphooxymethyl)pyrimidine + 2 H(+) = thiamine phosphate + CO2 + diphosphate</text>
        <dbReference type="Rhea" id="RHEA:47844"/>
        <dbReference type="ChEBI" id="CHEBI:15378"/>
        <dbReference type="ChEBI" id="CHEBI:16526"/>
        <dbReference type="ChEBI" id="CHEBI:33019"/>
        <dbReference type="ChEBI" id="CHEBI:37575"/>
        <dbReference type="ChEBI" id="CHEBI:57841"/>
        <dbReference type="ChEBI" id="CHEBI:62899"/>
        <dbReference type="EC" id="2.5.1.3"/>
    </reaction>
</comment>
<keyword evidence="5" id="KW-0808">Transferase</keyword>
<keyword evidence="7" id="KW-0547">Nucleotide-binding</keyword>
<comment type="caution">
    <text evidence="16">The sequence shown here is derived from an EMBL/GenBank/DDBJ whole genome shotgun (WGS) entry which is preliminary data.</text>
</comment>
<organism evidence="16 17">
    <name type="scientific">Remersonia thermophila</name>
    <dbReference type="NCBI Taxonomy" id="72144"/>
    <lineage>
        <taxon>Eukaryota</taxon>
        <taxon>Fungi</taxon>
        <taxon>Dikarya</taxon>
        <taxon>Ascomycota</taxon>
        <taxon>Pezizomycotina</taxon>
        <taxon>Sordariomycetes</taxon>
        <taxon>Sordariomycetidae</taxon>
        <taxon>Sordariales</taxon>
        <taxon>Sordariales incertae sedis</taxon>
        <taxon>Remersonia</taxon>
    </lineage>
</organism>
<dbReference type="HAMAP" id="MF_00097">
    <property type="entry name" value="TMP_synthase"/>
    <property type="match status" value="1"/>
</dbReference>
<dbReference type="NCBIfam" id="TIGR00694">
    <property type="entry name" value="thiM"/>
    <property type="match status" value="1"/>
</dbReference>
<dbReference type="Gene3D" id="3.20.20.70">
    <property type="entry name" value="Aldolase class I"/>
    <property type="match status" value="1"/>
</dbReference>
<dbReference type="Proteomes" id="UP001600064">
    <property type="component" value="Unassembled WGS sequence"/>
</dbReference>
<proteinExistence type="inferred from homology"/>
<reference evidence="16 17" key="1">
    <citation type="journal article" date="2024" name="Commun. Biol.">
        <title>Comparative genomic analysis of thermophilic fungi reveals convergent evolutionary adaptations and gene losses.</title>
        <authorList>
            <person name="Steindorff A.S."/>
            <person name="Aguilar-Pontes M.V."/>
            <person name="Robinson A.J."/>
            <person name="Andreopoulos B."/>
            <person name="LaButti K."/>
            <person name="Kuo A."/>
            <person name="Mondo S."/>
            <person name="Riley R."/>
            <person name="Otillar R."/>
            <person name="Haridas S."/>
            <person name="Lipzen A."/>
            <person name="Grimwood J."/>
            <person name="Schmutz J."/>
            <person name="Clum A."/>
            <person name="Reid I.D."/>
            <person name="Moisan M.C."/>
            <person name="Butler G."/>
            <person name="Nguyen T.T.M."/>
            <person name="Dewar K."/>
            <person name="Conant G."/>
            <person name="Drula E."/>
            <person name="Henrissat B."/>
            <person name="Hansel C."/>
            <person name="Singer S."/>
            <person name="Hutchinson M.I."/>
            <person name="de Vries R.P."/>
            <person name="Natvig D.O."/>
            <person name="Powell A.J."/>
            <person name="Tsang A."/>
            <person name="Grigoriev I.V."/>
        </authorList>
    </citation>
    <scope>NUCLEOTIDE SEQUENCE [LARGE SCALE GENOMIC DNA]</scope>
    <source>
        <strain evidence="16 17">ATCC 22073</strain>
    </source>
</reference>
<evidence type="ECO:0000259" key="15">
    <source>
        <dbReference type="Pfam" id="PF02581"/>
    </source>
</evidence>
<sequence length="524" mass="54959">MRKEDIDYTLYLVTDSSPAILGDRDLNHVVEEALKAGVGIVQLREKKGDTRELIEKARALHQVAKKYNVPLLINDRVDVALAVGCEGVHIGQDDMDLATARRLLGKDAIIGVTVSSVEQALEACQGGADYLGIGTVYATPTKTNTKDIIGTAGVRNILDRIADAGYTTRTVSIGGVNASNVQRVMFQSNGLRKGLDGVAVVSAIVGAANPQAAALNLLTLLKSPPPFLSDLGRKAQALSEASAAKPDLASIVGPVIRAVHETTPLSHNMTNLVVQNFAANVALAIGASPIMANYGEEAADLAKLGGALVINMGTVDPDGLANYLKALRAYNEAGRPVVFDPVGAGATTIRREAVKTIMAAGYLDVIKGNEGEIKTVFGGNKEQQRGVDSSSTLSAADKASLVQRLAQREKCVVVMTGKTDYVSDGTSTWAVDNGTPRLGAVTGTGCSLGTTISAAIASRKTDRLTAVMAAMLHYEIAAELADQRPDVSGPGAFLAAFLDELSRIRMDTASGNLSWLERAKVARV</sequence>
<feature type="domain" description="Thiamine phosphate synthase/TenI" evidence="15">
    <location>
        <begin position="10"/>
        <end position="204"/>
    </location>
</feature>
<comment type="catalytic activity">
    <reaction evidence="1">
        <text>5-(2-hydroxyethyl)-4-methylthiazole + ATP = 4-methyl-5-(2-phosphooxyethyl)-thiazole + ADP + H(+)</text>
        <dbReference type="Rhea" id="RHEA:24212"/>
        <dbReference type="ChEBI" id="CHEBI:15378"/>
        <dbReference type="ChEBI" id="CHEBI:17957"/>
        <dbReference type="ChEBI" id="CHEBI:30616"/>
        <dbReference type="ChEBI" id="CHEBI:58296"/>
        <dbReference type="ChEBI" id="CHEBI:456216"/>
        <dbReference type="EC" id="2.7.1.50"/>
    </reaction>
</comment>
<dbReference type="PANTHER" id="PTHR20857">
    <property type="entry name" value="THIAMINE-PHOSPHATE PYROPHOSPHORYLASE"/>
    <property type="match status" value="1"/>
</dbReference>
<keyword evidence="9" id="KW-0067">ATP-binding</keyword>
<dbReference type="Pfam" id="PF02110">
    <property type="entry name" value="HK"/>
    <property type="match status" value="1"/>
</dbReference>
<evidence type="ECO:0000256" key="13">
    <source>
        <dbReference type="ARBA" id="ARBA00047851"/>
    </source>
</evidence>
<dbReference type="EMBL" id="JAZGUE010000001">
    <property type="protein sequence ID" value="KAL2271661.1"/>
    <property type="molecule type" value="Genomic_DNA"/>
</dbReference>
<evidence type="ECO:0000256" key="7">
    <source>
        <dbReference type="ARBA" id="ARBA00022741"/>
    </source>
</evidence>
<dbReference type="RefSeq" id="XP_070870385.1">
    <property type="nucleotide sequence ID" value="XM_071007147.1"/>
</dbReference>
<evidence type="ECO:0000256" key="11">
    <source>
        <dbReference type="ARBA" id="ARBA00022977"/>
    </source>
</evidence>
<dbReference type="InterPro" id="IPR022998">
    <property type="entry name" value="ThiamineP_synth_TenI"/>
</dbReference>
<comment type="catalytic activity">
    <reaction evidence="13">
        <text>2-(2-carboxy-4-methylthiazol-5-yl)ethyl phosphate + 4-amino-2-methyl-5-(diphosphooxymethyl)pyrimidine + 2 H(+) = thiamine phosphate + CO2 + diphosphate</text>
        <dbReference type="Rhea" id="RHEA:47848"/>
        <dbReference type="ChEBI" id="CHEBI:15378"/>
        <dbReference type="ChEBI" id="CHEBI:16526"/>
        <dbReference type="ChEBI" id="CHEBI:33019"/>
        <dbReference type="ChEBI" id="CHEBI:37575"/>
        <dbReference type="ChEBI" id="CHEBI:57841"/>
        <dbReference type="ChEBI" id="CHEBI:62890"/>
        <dbReference type="EC" id="2.5.1.3"/>
    </reaction>
</comment>
<gene>
    <name evidence="16" type="ORF">VTJ83DRAFT_1032</name>
</gene>
<keyword evidence="6" id="KW-0479">Metal-binding</keyword>
<dbReference type="NCBIfam" id="TIGR00693">
    <property type="entry name" value="thiE"/>
    <property type="match status" value="1"/>
</dbReference>
<dbReference type="Pfam" id="PF02581">
    <property type="entry name" value="TMP-TENI"/>
    <property type="match status" value="1"/>
</dbReference>
<comment type="pathway">
    <text evidence="4">Cofactor biosynthesis; thiamine diphosphate biosynthesis; thiamine phosphate from 4-amino-2-methyl-5-diphosphomethylpyrimidine and 4-methyl-5-(2-phosphoethyl)-thiazole: step 1/1.</text>
</comment>
<dbReference type="InterPro" id="IPR000417">
    <property type="entry name" value="Hyethyz_kinase"/>
</dbReference>
<evidence type="ECO:0000256" key="1">
    <source>
        <dbReference type="ARBA" id="ARBA00001771"/>
    </source>
</evidence>
<dbReference type="HAMAP" id="MF_00228">
    <property type="entry name" value="Thz_kinase"/>
    <property type="match status" value="1"/>
</dbReference>
<evidence type="ECO:0000313" key="16">
    <source>
        <dbReference type="EMBL" id="KAL2271661.1"/>
    </source>
</evidence>
<evidence type="ECO:0000256" key="3">
    <source>
        <dbReference type="ARBA" id="ARBA00004868"/>
    </source>
</evidence>
<accession>A0ABR4DN71</accession>
<protein>
    <recommendedName>
        <fullName evidence="15">Thiamine phosphate synthase/TenI domain-containing protein</fullName>
    </recommendedName>
</protein>
<evidence type="ECO:0000256" key="2">
    <source>
        <dbReference type="ARBA" id="ARBA00001946"/>
    </source>
</evidence>
<comment type="catalytic activity">
    <reaction evidence="12">
        <text>4-methyl-5-(2-phosphooxyethyl)-thiazole + 4-amino-2-methyl-5-(diphosphooxymethyl)pyrimidine + H(+) = thiamine phosphate + diphosphate</text>
        <dbReference type="Rhea" id="RHEA:22328"/>
        <dbReference type="ChEBI" id="CHEBI:15378"/>
        <dbReference type="ChEBI" id="CHEBI:33019"/>
        <dbReference type="ChEBI" id="CHEBI:37575"/>
        <dbReference type="ChEBI" id="CHEBI:57841"/>
        <dbReference type="ChEBI" id="CHEBI:58296"/>
        <dbReference type="EC" id="2.5.1.3"/>
    </reaction>
</comment>
<evidence type="ECO:0000256" key="12">
    <source>
        <dbReference type="ARBA" id="ARBA00047334"/>
    </source>
</evidence>
<keyword evidence="17" id="KW-1185">Reference proteome</keyword>
<comment type="pathway">
    <text evidence="3">Cofactor biosynthesis; thiamine diphosphate biosynthesis; 4-methyl-5-(2-phosphoethyl)-thiazole from 5-(2-hydroxyethyl)-4-methylthiazole: step 1/1.</text>
</comment>
<keyword evidence="8" id="KW-0418">Kinase</keyword>
<dbReference type="CDD" id="cd01170">
    <property type="entry name" value="THZ_kinase"/>
    <property type="match status" value="1"/>
</dbReference>
<dbReference type="InterPro" id="IPR013785">
    <property type="entry name" value="Aldolase_TIM"/>
</dbReference>
<evidence type="ECO:0000256" key="9">
    <source>
        <dbReference type="ARBA" id="ARBA00022840"/>
    </source>
</evidence>
<comment type="cofactor">
    <cofactor evidence="2">
        <name>Mg(2+)</name>
        <dbReference type="ChEBI" id="CHEBI:18420"/>
    </cofactor>
</comment>
<dbReference type="NCBIfam" id="NF006830">
    <property type="entry name" value="PRK09355.1"/>
    <property type="match status" value="1"/>
</dbReference>
<dbReference type="InterPro" id="IPR029056">
    <property type="entry name" value="Ribokinase-like"/>
</dbReference>
<evidence type="ECO:0000256" key="4">
    <source>
        <dbReference type="ARBA" id="ARBA00005165"/>
    </source>
</evidence>
<dbReference type="CDD" id="cd00564">
    <property type="entry name" value="TMP_TenI"/>
    <property type="match status" value="1"/>
</dbReference>
<dbReference type="GeneID" id="98121791"/>
<evidence type="ECO:0000313" key="17">
    <source>
        <dbReference type="Proteomes" id="UP001600064"/>
    </source>
</evidence>